<dbReference type="RefSeq" id="WP_015642182.1">
    <property type="nucleotide sequence ID" value="NC_021219.1"/>
</dbReference>
<dbReference type="PIRSF" id="PIRSF028188">
    <property type="entry name" value="Amdntrnsf_FN0238"/>
    <property type="match status" value="1"/>
</dbReference>
<dbReference type="NCBIfam" id="NF046062">
    <property type="entry name" value="citrull_CtlX"/>
    <property type="match status" value="1"/>
</dbReference>
<dbReference type="Gene3D" id="3.75.10.10">
    <property type="entry name" value="L-arginine/glycine Amidinotransferase, Chain A"/>
    <property type="match status" value="1"/>
</dbReference>
<organism evidence="1 2">
    <name type="scientific">Candidatus Saccharimonas aalborgensis</name>
    <dbReference type="NCBI Taxonomy" id="1332188"/>
    <lineage>
        <taxon>Bacteria</taxon>
        <taxon>Candidatus Saccharimonadota</taxon>
        <taxon>Candidatus Saccharimonadia</taxon>
        <taxon>Candidatus Saccharimonadales</taxon>
        <taxon>Candidatus Saccharimonadaceae</taxon>
        <taxon>Candidatus Saccharimonas</taxon>
    </lineage>
</organism>
<evidence type="ECO:0000313" key="2">
    <source>
        <dbReference type="Proteomes" id="UP000013893"/>
    </source>
</evidence>
<dbReference type="PATRIC" id="fig|1332188.3.peg.1028"/>
<name>R4PYA8_9BACT</name>
<dbReference type="EMBL" id="CP005957">
    <property type="protein sequence ID" value="AGL62732.1"/>
    <property type="molecule type" value="Genomic_DNA"/>
</dbReference>
<keyword evidence="2" id="KW-1185">Reference proteome</keyword>
<dbReference type="SUPFAM" id="SSF55909">
    <property type="entry name" value="Pentein"/>
    <property type="match status" value="1"/>
</dbReference>
<dbReference type="OrthoDB" id="9788268at2"/>
<dbReference type="PANTHER" id="PTHR43224:SF1">
    <property type="entry name" value="AMIDINOTRANSFERASE"/>
    <property type="match status" value="1"/>
</dbReference>
<dbReference type="KEGG" id="saal:L336_1033"/>
<reference evidence="1 2" key="1">
    <citation type="journal article" date="2013" name="Nat. Biotechnol.">
        <title>Genome sequences of rare, uncultured bacteria obtained by differential coverage binning of multiple metagenomes.</title>
        <authorList>
            <person name="Albertsen M."/>
            <person name="Hugenholtz P."/>
            <person name="Skarshewski A."/>
            <person name="Nielsen K.L."/>
            <person name="Tyson G.W."/>
            <person name="Nielsen P.H."/>
        </authorList>
    </citation>
    <scope>NUCLEOTIDE SEQUENCE [LARGE SCALE GENOMIC DNA]</scope>
    <source>
        <strain evidence="1">TM71</strain>
    </source>
</reference>
<evidence type="ECO:0000313" key="1">
    <source>
        <dbReference type="EMBL" id="AGL62732.1"/>
    </source>
</evidence>
<dbReference type="HOGENOM" id="CLU_077407_0_0_0"/>
<dbReference type="AlphaFoldDB" id="R4PYA8"/>
<sequence length="305" mass="34548">MEKPSSILMVRPHRFGYNRQTAVDNHYQTPAGTVRNARGRAQDEFDTLVGVLTDHHVDITVVNDTPTPHTPDSLFPNNWFSTHSDGQVIIYPMKAENRRHEINKEVLPTLREKFRVESVLDLSHHAETERYLEGTGSIVFDHVHRVAYAGYSQRTDPELLAFVSEQLGYTVVGFHATDTENRPIYHTNVLMAIADRYAVVCLEALREHADVTRLRSRLEASDKRVIEITQGQVQQFAGNMLQVWDHAGNPFLVMSEQARQSLTESQLSELESYNPLISSAIPTIEKLGGGSVRCMMAEIYLTPHQ</sequence>
<dbReference type="InterPro" id="IPR014541">
    <property type="entry name" value="Amdntrnsf_FN0238"/>
</dbReference>
<protein>
    <recommendedName>
        <fullName evidence="3">Amidinotransferase</fullName>
    </recommendedName>
</protein>
<evidence type="ECO:0008006" key="3">
    <source>
        <dbReference type="Google" id="ProtNLM"/>
    </source>
</evidence>
<gene>
    <name evidence="1" type="ORF">L336_1033</name>
</gene>
<proteinExistence type="predicted"/>
<accession>R4PYA8</accession>
<dbReference type="Pfam" id="PF19420">
    <property type="entry name" value="DDAH_eukar"/>
    <property type="match status" value="1"/>
</dbReference>
<dbReference type="PANTHER" id="PTHR43224">
    <property type="entry name" value="AMIDINOTRANSFERASE"/>
    <property type="match status" value="1"/>
</dbReference>
<dbReference type="Proteomes" id="UP000013893">
    <property type="component" value="Chromosome"/>
</dbReference>